<keyword evidence="1" id="KW-0479">Metal-binding</keyword>
<feature type="transmembrane region" description="Helical" evidence="3">
    <location>
        <begin position="1363"/>
        <end position="1383"/>
    </location>
</feature>
<keyword evidence="6" id="KW-1185">Reference proteome</keyword>
<evidence type="ECO:0000256" key="2">
    <source>
        <dbReference type="SAM" id="MobiDB-lite"/>
    </source>
</evidence>
<dbReference type="PROSITE" id="PS50158">
    <property type="entry name" value="ZF_CCHC"/>
    <property type="match status" value="1"/>
</dbReference>
<dbReference type="Proteomes" id="UP000886595">
    <property type="component" value="Unassembled WGS sequence"/>
</dbReference>
<reference evidence="5 6" key="1">
    <citation type="submission" date="2020-02" db="EMBL/GenBank/DDBJ databases">
        <authorList>
            <person name="Ma Q."/>
            <person name="Huang Y."/>
            <person name="Song X."/>
            <person name="Pei D."/>
        </authorList>
    </citation>
    <scope>NUCLEOTIDE SEQUENCE [LARGE SCALE GENOMIC DNA]</scope>
    <source>
        <strain evidence="5">Sxm20200214</strain>
        <tissue evidence="5">Leaf</tissue>
    </source>
</reference>
<evidence type="ECO:0000259" key="4">
    <source>
        <dbReference type="PROSITE" id="PS50158"/>
    </source>
</evidence>
<proteinExistence type="predicted"/>
<dbReference type="InterPro" id="IPR036691">
    <property type="entry name" value="Endo/exonu/phosph_ase_sf"/>
</dbReference>
<dbReference type="OrthoDB" id="1113249at2759"/>
<accession>A0A8X7SK15</accession>
<evidence type="ECO:0000313" key="6">
    <source>
        <dbReference type="Proteomes" id="UP000886595"/>
    </source>
</evidence>
<keyword evidence="1" id="KW-0863">Zinc-finger</keyword>
<dbReference type="Pfam" id="PF14111">
    <property type="entry name" value="DUF4283"/>
    <property type="match status" value="1"/>
</dbReference>
<dbReference type="InterPro" id="IPR025558">
    <property type="entry name" value="DUF4283"/>
</dbReference>
<dbReference type="Pfam" id="PF13966">
    <property type="entry name" value="zf-RVT"/>
    <property type="match status" value="1"/>
</dbReference>
<evidence type="ECO:0000313" key="5">
    <source>
        <dbReference type="EMBL" id="KAG2305604.1"/>
    </source>
</evidence>
<protein>
    <recommendedName>
        <fullName evidence="4">CCHC-type domain-containing protein</fullName>
    </recommendedName>
</protein>
<organism evidence="5 6">
    <name type="scientific">Brassica carinata</name>
    <name type="common">Ethiopian mustard</name>
    <name type="synonym">Abyssinian cabbage</name>
    <dbReference type="NCBI Taxonomy" id="52824"/>
    <lineage>
        <taxon>Eukaryota</taxon>
        <taxon>Viridiplantae</taxon>
        <taxon>Streptophyta</taxon>
        <taxon>Embryophyta</taxon>
        <taxon>Tracheophyta</taxon>
        <taxon>Spermatophyta</taxon>
        <taxon>Magnoliopsida</taxon>
        <taxon>eudicotyledons</taxon>
        <taxon>Gunneridae</taxon>
        <taxon>Pentapetalae</taxon>
        <taxon>rosids</taxon>
        <taxon>malvids</taxon>
        <taxon>Brassicales</taxon>
        <taxon>Brassicaceae</taxon>
        <taxon>Brassiceae</taxon>
        <taxon>Brassica</taxon>
    </lineage>
</organism>
<dbReference type="InterPro" id="IPR026960">
    <property type="entry name" value="RVT-Znf"/>
</dbReference>
<keyword evidence="3" id="KW-0472">Membrane</keyword>
<name>A0A8X7SK15_BRACI</name>
<sequence>MNPKKKKKRPPICGSTKMARLAGVSKASKAAVAAKAQKKSPLASDLSADAVIVTAVTEEVPDLATVASPASAAGIVTPKVPRDSKSALGGESSIHNSCEGVTTEALPEARPVQNYASLLKASAQLEELGTPTEHISGAPFVLIPDENIEAAKEEFKDFIFARFHGEFPSMGRIIGVINAVWAKAGPRIFVHNIGEGCYLLRVTNPKTKEWLLSRTCWNIAGYPMFVAPWSPDFTPEEAPITTAIVPVELRNVPYLLFNRQSLSRLATAIGKTDSLAPETERKENFEVAKLYVRVDLTKELPTKIISGFSSGREVEISITYPWLPVKCSSCGKYGHSAEKCRFGGKKVKETTARERSVSVAGDRSKHHSRPSRIRDRRKSSLPSKVKDVQSSKLEEGEIISSETPVHSNEARGDDLRNVSTVDSSGMEEGSAKGDNVKLPSVLKLGVLDPRVEVSDQVETGSPVSEAPFLLVHGRKRLNSDRRHRMTKDWINIHRPLFGAFLETHIQENNIQRIERAIPVGWKYFGNYREHAGGRIVVVWDPSVSVFIYKVSAQTVTCGVFVMAENVTYTVTFVYGFNEVEERSDLWTELVHLHDTTPVSTSPWAIIGDYNQILRTSNHSGYPHDVVDLAGVDDMVSALQEAEIFEAQAKGSPFTWWNNQVDNPISKKIDHALINQVWANKFPDSFADYLEPDQSDHAPCLFRIPALRRRICKPFKFYHHVIDHHEYVETVDNVWQPDSIVGTNQFKLVRLMKRLKKDLRGLNKRHYSGISERVKDQGAKLEGLQRVLLTNPDRATAVEEHRERDKLNKLLTAEQKFYRQRSRVRWADVGDRNTNFYHKTVDQRVTQNHIHYLRDENDNLIGTATGIKEHSASYFQHILGHTDMPSSPFKLWTGLELNATKTEIFFGGYSQLEAAVISDLAGFKIGSFPTRYLGLPLDPSRISFATLQPFLERINSKFNSWTVKSLSFAGKVRMVVSVIYGMVNFWSSVFDLPKRFYAKVDSLCSAFLWRNNAPSGQRARVCWENICKPKCEGGLGIRKLEEFQAVFQLKRVWNYFSTGSSLWIQSSQRLSPTVRGMIGIRDKVGEFLRCSIGDGRAATFWFDWWTDLGPLLNALGERGPRDLRIQLSATVADAAVNGEWSLPAARSEEAETLQIVLSTMAPPLSHRGPDKYLWRNDGDQYVPRFSSRSTWNRIRVAAPTIPWHKLVWFKEEIPRCSFTVWTAILGRLPTRDRLSVWGLSIPLNCVLCSSGIETHEHLFFQCPYAVAIWTHFSVSVLAAPPTSLLACSALLSQVPWQNSPALSAILKLLLQVITYVLWTERNFRIFRDLASSQQASIMRVDRMIRDRLLSIPPRPPPAPSLMQLFFSFSLSCLILHLLLIISGFPQFCKT</sequence>
<feature type="compositionally biased region" description="Basic residues" evidence="2">
    <location>
        <begin position="364"/>
        <end position="379"/>
    </location>
</feature>
<dbReference type="InterPro" id="IPR001878">
    <property type="entry name" value="Znf_CCHC"/>
</dbReference>
<comment type="caution">
    <text evidence="5">The sequence shown here is derived from an EMBL/GenBank/DDBJ whole genome shotgun (WGS) entry which is preliminary data.</text>
</comment>
<evidence type="ECO:0000256" key="3">
    <source>
        <dbReference type="SAM" id="Phobius"/>
    </source>
</evidence>
<dbReference type="EMBL" id="JAAMPC010000006">
    <property type="protein sequence ID" value="KAG2305604.1"/>
    <property type="molecule type" value="Genomic_DNA"/>
</dbReference>
<keyword evidence="3" id="KW-0812">Transmembrane</keyword>
<dbReference type="GO" id="GO:0003676">
    <property type="term" value="F:nucleic acid binding"/>
    <property type="evidence" value="ECO:0007669"/>
    <property type="project" value="InterPro"/>
</dbReference>
<dbReference type="GO" id="GO:0008270">
    <property type="term" value="F:zinc ion binding"/>
    <property type="evidence" value="ECO:0007669"/>
    <property type="project" value="UniProtKB-KW"/>
</dbReference>
<dbReference type="PANTHER" id="PTHR33116:SF80">
    <property type="entry name" value="REVERSE TRANSCRIPTASE ZINC-BINDING DOMAIN-CONTAINING PROTEIN"/>
    <property type="match status" value="1"/>
</dbReference>
<feature type="domain" description="CCHC-type" evidence="4">
    <location>
        <begin position="326"/>
        <end position="341"/>
    </location>
</feature>
<dbReference type="SUPFAM" id="SSF56219">
    <property type="entry name" value="DNase I-like"/>
    <property type="match status" value="1"/>
</dbReference>
<keyword evidence="1" id="KW-0862">Zinc</keyword>
<dbReference type="PANTHER" id="PTHR33116">
    <property type="entry name" value="REVERSE TRANSCRIPTASE ZINC-BINDING DOMAIN-CONTAINING PROTEIN-RELATED-RELATED"/>
    <property type="match status" value="1"/>
</dbReference>
<keyword evidence="3" id="KW-1133">Transmembrane helix</keyword>
<evidence type="ECO:0000256" key="1">
    <source>
        <dbReference type="PROSITE-ProRule" id="PRU00047"/>
    </source>
</evidence>
<dbReference type="Gene3D" id="3.60.10.10">
    <property type="entry name" value="Endonuclease/exonuclease/phosphatase"/>
    <property type="match status" value="1"/>
</dbReference>
<feature type="region of interest" description="Disordered" evidence="2">
    <location>
        <begin position="351"/>
        <end position="434"/>
    </location>
</feature>
<feature type="compositionally biased region" description="Basic and acidic residues" evidence="2">
    <location>
        <begin position="384"/>
        <end position="395"/>
    </location>
</feature>
<gene>
    <name evidence="5" type="ORF">Bca52824_025352</name>
</gene>